<feature type="chain" id="PRO_5033251990" evidence="4">
    <location>
        <begin position="25"/>
        <end position="347"/>
    </location>
</feature>
<dbReference type="InterPro" id="IPR026289">
    <property type="entry name" value="SBP_TakP-like"/>
</dbReference>
<accession>A0A171KQC4</accession>
<dbReference type="PANTHER" id="PTHR33376">
    <property type="match status" value="1"/>
</dbReference>
<feature type="binding site" evidence="3">
    <location>
        <position position="210"/>
    </location>
    <ligand>
        <name>substrate</name>
    </ligand>
</feature>
<dbReference type="Proteomes" id="UP000292039">
    <property type="component" value="Unassembled WGS sequence"/>
</dbReference>
<feature type="binding site" evidence="2">
    <location>
        <position position="152"/>
    </location>
    <ligand>
        <name>substrate</name>
    </ligand>
</feature>
<dbReference type="Pfam" id="PF03480">
    <property type="entry name" value="DctP"/>
    <property type="match status" value="1"/>
</dbReference>
<protein>
    <submittedName>
        <fullName evidence="5">C4-dicarboxylate ABC transporter</fullName>
    </submittedName>
    <submittedName>
        <fullName evidence="6">TRAP-type mannitol/chloroaromatic compound transport system substrate-binding protein</fullName>
    </submittedName>
</protein>
<dbReference type="AlphaFoldDB" id="A0A171KQC4"/>
<dbReference type="STRING" id="206506.AAV32_12520"/>
<organism evidence="5 7">
    <name type="scientific">Kerstersia gyiorum</name>
    <dbReference type="NCBI Taxonomy" id="206506"/>
    <lineage>
        <taxon>Bacteria</taxon>
        <taxon>Pseudomonadati</taxon>
        <taxon>Pseudomonadota</taxon>
        <taxon>Betaproteobacteria</taxon>
        <taxon>Burkholderiales</taxon>
        <taxon>Alcaligenaceae</taxon>
        <taxon>Kerstersia</taxon>
    </lineage>
</organism>
<dbReference type="EMBL" id="SGWZ01000001">
    <property type="protein sequence ID" value="RZS72837.1"/>
    <property type="molecule type" value="Genomic_DNA"/>
</dbReference>
<dbReference type="OrthoDB" id="9769667at2"/>
<dbReference type="GO" id="GO:0031317">
    <property type="term" value="C:tripartite ATP-independent periplasmic transporter complex"/>
    <property type="evidence" value="ECO:0007669"/>
    <property type="project" value="InterPro"/>
</dbReference>
<comment type="caution">
    <text evidence="5">The sequence shown here is derived from an EMBL/GenBank/DDBJ whole genome shotgun (WGS) entry which is preliminary data.</text>
</comment>
<feature type="signal peptide" evidence="4">
    <location>
        <begin position="1"/>
        <end position="24"/>
    </location>
</feature>
<evidence type="ECO:0000256" key="4">
    <source>
        <dbReference type="SAM" id="SignalP"/>
    </source>
</evidence>
<evidence type="ECO:0000313" key="7">
    <source>
        <dbReference type="Proteomes" id="UP000078084"/>
    </source>
</evidence>
<dbReference type="InterPro" id="IPR018389">
    <property type="entry name" value="DctP_fam"/>
</dbReference>
<evidence type="ECO:0000313" key="5">
    <source>
        <dbReference type="EMBL" id="KKO71091.1"/>
    </source>
</evidence>
<dbReference type="CDD" id="cd13604">
    <property type="entry name" value="PBP2_TRAP_ketoacid_lactate_like"/>
    <property type="match status" value="1"/>
</dbReference>
<reference evidence="5 7" key="1">
    <citation type="submission" date="2015-04" db="EMBL/GenBank/DDBJ databases">
        <title>Genome sequence of Kerstersia gyiorum CG1.</title>
        <authorList>
            <person name="Greninger A.L."/>
            <person name="Kozyreva V."/>
            <person name="Chaturvedi V."/>
        </authorList>
    </citation>
    <scope>NUCLEOTIDE SEQUENCE [LARGE SCALE GENOMIC DNA]</scope>
    <source>
        <strain evidence="5 7">CG1</strain>
    </source>
</reference>
<feature type="binding site" evidence="2">
    <location>
        <position position="173"/>
    </location>
    <ligand>
        <name>substrate</name>
    </ligand>
</feature>
<dbReference type="InterPro" id="IPR038404">
    <property type="entry name" value="TRAP_DctP_sf"/>
</dbReference>
<dbReference type="Gene3D" id="3.40.190.10">
    <property type="entry name" value="Periplasmic binding protein-like II"/>
    <property type="match status" value="1"/>
</dbReference>
<evidence type="ECO:0000313" key="8">
    <source>
        <dbReference type="Proteomes" id="UP000292039"/>
    </source>
</evidence>
<evidence type="ECO:0000256" key="2">
    <source>
        <dbReference type="PIRSR" id="PIRSR039026-1"/>
    </source>
</evidence>
<sequence>MKKLAVISGLALALTIGVSTVANAQERVRWRMHSAYAKAMPVAGATAFQIGDEVKLLSDGKFDIRVFEPGAIVAGTQYYDAVSKGAVDAAYGSPGFNVGKNSAYAFFAAVPFGPGAGEMLAWLRYGDGLKLAQEMYARDNIHMLPCGILPPESGGWFRKEIKSLDDLRGLKMRFLGLGAKVMEEFGVSTQLLAPGEIYQALELGTLDGAEQSVPAIDRGLGFYQIAKFNYFPGWHQQSTVQELLVNKDSWNKLNAAQKAMIELSCDRALVDQLAAGEAGQYAIMRQNEADGVQIKMWPAEMLAAFSTAWDKVIKQEVAQNPDSAKVWDSLSKFREDYKIWGERAYLK</sequence>
<evidence type="ECO:0000256" key="3">
    <source>
        <dbReference type="PIRSR" id="PIRSR039026-2"/>
    </source>
</evidence>
<keyword evidence="7" id="KW-1185">Reference proteome</keyword>
<dbReference type="PIRSF" id="PIRSF039026">
    <property type="entry name" value="SiaP"/>
    <property type="match status" value="1"/>
</dbReference>
<dbReference type="PANTHER" id="PTHR33376:SF5">
    <property type="entry name" value="EXTRACYTOPLASMIC SOLUTE RECEPTOR PROTEIN"/>
    <property type="match status" value="1"/>
</dbReference>
<keyword evidence="1 4" id="KW-0732">Signal</keyword>
<reference evidence="6 8" key="2">
    <citation type="submission" date="2019-02" db="EMBL/GenBank/DDBJ databases">
        <title>Genomic Encyclopedia of Type Strains, Phase IV (KMG-IV): sequencing the most valuable type-strain genomes for metagenomic binning, comparative biology and taxonomic classification.</title>
        <authorList>
            <person name="Goeker M."/>
        </authorList>
    </citation>
    <scope>NUCLEOTIDE SEQUENCE [LARGE SCALE GENOMIC DNA]</scope>
    <source>
        <strain evidence="6 8">DSM 16618</strain>
    </source>
</reference>
<dbReference type="EMBL" id="LBNE01000009">
    <property type="protein sequence ID" value="KKO71091.1"/>
    <property type="molecule type" value="Genomic_DNA"/>
</dbReference>
<dbReference type="GeneID" id="99725049"/>
<gene>
    <name evidence="5" type="ORF">AAV32_12520</name>
    <name evidence="6" type="ORF">EV679_0018</name>
</gene>
<dbReference type="PATRIC" id="fig|206506.3.peg.2664"/>
<dbReference type="Gene3D" id="3.40.190.170">
    <property type="entry name" value="Bacterial extracellular solute-binding protein, family 7"/>
    <property type="match status" value="1"/>
</dbReference>
<feature type="binding site" evidence="3">
    <location>
        <position position="236"/>
    </location>
    <ligand>
        <name>substrate</name>
    </ligand>
</feature>
<dbReference type="GO" id="GO:0055085">
    <property type="term" value="P:transmembrane transport"/>
    <property type="evidence" value="ECO:0007669"/>
    <property type="project" value="InterPro"/>
</dbReference>
<evidence type="ECO:0000313" key="6">
    <source>
        <dbReference type="EMBL" id="RZS72837.1"/>
    </source>
</evidence>
<evidence type="ECO:0000256" key="1">
    <source>
        <dbReference type="ARBA" id="ARBA00022729"/>
    </source>
</evidence>
<dbReference type="RefSeq" id="WP_068372646.1">
    <property type="nucleotide sequence ID" value="NZ_CBCSEB010000003.1"/>
</dbReference>
<dbReference type="Proteomes" id="UP000078084">
    <property type="component" value="Unassembled WGS sequence"/>
</dbReference>
<name>A0A171KQC4_9BURK</name>
<keyword evidence="3" id="KW-0479">Metal-binding</keyword>
<proteinExistence type="predicted"/>
<dbReference type="GO" id="GO:0046872">
    <property type="term" value="F:metal ion binding"/>
    <property type="evidence" value="ECO:0007669"/>
    <property type="project" value="UniProtKB-KW"/>
</dbReference>